<organism evidence="4 5">
    <name type="scientific">Pseudomonas caricapapayae</name>
    <dbReference type="NCBI Taxonomy" id="46678"/>
    <lineage>
        <taxon>Bacteria</taxon>
        <taxon>Pseudomonadati</taxon>
        <taxon>Pseudomonadota</taxon>
        <taxon>Gammaproteobacteria</taxon>
        <taxon>Pseudomonadales</taxon>
        <taxon>Pseudomonadaceae</taxon>
        <taxon>Pseudomonas</taxon>
    </lineage>
</organism>
<dbReference type="SUPFAM" id="SSF53822">
    <property type="entry name" value="Periplasmic binding protein-like I"/>
    <property type="match status" value="1"/>
</dbReference>
<comment type="caution">
    <text evidence="4">The sequence shown here is derived from an EMBL/GenBank/DDBJ whole genome shotgun (WGS) entry which is preliminary data.</text>
</comment>
<dbReference type="AlphaFoldDB" id="A0A3M6FDG4"/>
<dbReference type="InterPro" id="IPR051010">
    <property type="entry name" value="BCAA_transport"/>
</dbReference>
<dbReference type="EMBL" id="RBUY01000028">
    <property type="protein sequence ID" value="RMV78622.1"/>
    <property type="molecule type" value="Genomic_DNA"/>
</dbReference>
<comment type="similarity">
    <text evidence="1">Belongs to the leucine-binding protein family.</text>
</comment>
<protein>
    <submittedName>
        <fullName evidence="4">Putative ABC-type transporter, periplasmic substrate-binding protein</fullName>
    </submittedName>
</protein>
<sequence length="450" mass="48353">MWHARQRPLAGASGAARCAACRGCLQTDCPVVWFYSQHAGTGCAAGFRQLQRRRSSDAGVLPRTEPGLSGSRHVGAGVQVCAWRRQDRFRAIARSPGREGPVVLRLVGIVATSADARCQSGGDTAMMPLASLVPGLRVGVSALFDPHDTPHARTFMRALAVARNCVPGLARVQWHFLDDGANAVRGAEVARQMIDWKADLVIGHFSSDAAVSAAALYRQAGIALLTPAATIDCLTLEHRNVFRFCPADRQLAVDLVNWLAIRQWRRVHVQADDSAHGQALGAAISKTLANAGLQCVDEPDRADVEVFAGRLKASREHWLARRQAGSTRPLVLTDDAASPYLGRAASRDRNTFVIGFGAPDSTANACHAQALHRKLFAAEPPAYFRESLLMLYALAELANGGLRAGQLLDALQHTTLNTPLGAVSFDRGELRGAMTCVWTPGPTGLTRVTR</sequence>
<evidence type="ECO:0000256" key="1">
    <source>
        <dbReference type="ARBA" id="ARBA00010062"/>
    </source>
</evidence>
<dbReference type="InterPro" id="IPR028082">
    <property type="entry name" value="Peripla_BP_I"/>
</dbReference>
<name>A0A3M6FDG4_9PSED</name>
<keyword evidence="2" id="KW-0732">Signal</keyword>
<evidence type="ECO:0000259" key="3">
    <source>
        <dbReference type="Pfam" id="PF13458"/>
    </source>
</evidence>
<dbReference type="PANTHER" id="PTHR30483">
    <property type="entry name" value="LEUCINE-SPECIFIC-BINDING PROTEIN"/>
    <property type="match status" value="1"/>
</dbReference>
<gene>
    <name evidence="4" type="ORF">ALP05_04915</name>
</gene>
<dbReference type="Gene3D" id="3.40.50.2300">
    <property type="match status" value="2"/>
</dbReference>
<evidence type="ECO:0000256" key="2">
    <source>
        <dbReference type="ARBA" id="ARBA00022729"/>
    </source>
</evidence>
<dbReference type="Pfam" id="PF13458">
    <property type="entry name" value="Peripla_BP_6"/>
    <property type="match status" value="1"/>
</dbReference>
<accession>A0A3M6FDG4</accession>
<evidence type="ECO:0000313" key="5">
    <source>
        <dbReference type="Proteomes" id="UP000269872"/>
    </source>
</evidence>
<proteinExistence type="inferred from homology"/>
<dbReference type="PANTHER" id="PTHR30483:SF6">
    <property type="entry name" value="PERIPLASMIC BINDING PROTEIN OF ABC TRANSPORTER FOR NATURAL AMINO ACIDS"/>
    <property type="match status" value="1"/>
</dbReference>
<dbReference type="Proteomes" id="UP000269872">
    <property type="component" value="Unassembled WGS sequence"/>
</dbReference>
<feature type="domain" description="Leucine-binding protein" evidence="3">
    <location>
        <begin position="171"/>
        <end position="315"/>
    </location>
</feature>
<evidence type="ECO:0000313" key="4">
    <source>
        <dbReference type="EMBL" id="RMV78622.1"/>
    </source>
</evidence>
<reference evidence="4 5" key="1">
    <citation type="submission" date="2018-08" db="EMBL/GenBank/DDBJ databases">
        <title>Recombination of ecologically and evolutionarily significant loci maintains genetic cohesion in the Pseudomonas syringae species complex.</title>
        <authorList>
            <person name="Dillon M."/>
            <person name="Thakur S."/>
            <person name="Almeida R.N.D."/>
            <person name="Weir B.S."/>
            <person name="Guttman D.S."/>
        </authorList>
    </citation>
    <scope>NUCLEOTIDE SEQUENCE [LARGE SCALE GENOMIC DNA]</scope>
    <source>
        <strain evidence="4 5">ICMP 7496</strain>
    </source>
</reference>
<dbReference type="InterPro" id="IPR028081">
    <property type="entry name" value="Leu-bd"/>
</dbReference>
<dbReference type="CDD" id="cd06268">
    <property type="entry name" value="PBP1_ABC_transporter_LIVBP-like"/>
    <property type="match status" value="1"/>
</dbReference>